<keyword evidence="1 3" id="KW-0479">Metal-binding</keyword>
<feature type="binding site" evidence="3">
    <location>
        <position position="8"/>
    </location>
    <ligand>
        <name>a divalent metal cation</name>
        <dbReference type="ChEBI" id="CHEBI:60240"/>
        <label>1</label>
    </ligand>
</feature>
<dbReference type="GO" id="GO:0004536">
    <property type="term" value="F:DNA nuclease activity"/>
    <property type="evidence" value="ECO:0007669"/>
    <property type="project" value="InterPro"/>
</dbReference>
<evidence type="ECO:0000256" key="2">
    <source>
        <dbReference type="ARBA" id="ARBA00022801"/>
    </source>
</evidence>
<dbReference type="PIRSF" id="PIRSF005902">
    <property type="entry name" value="DNase_TatD"/>
    <property type="match status" value="1"/>
</dbReference>
<dbReference type="GO" id="GO:0016788">
    <property type="term" value="F:hydrolase activity, acting on ester bonds"/>
    <property type="evidence" value="ECO:0007669"/>
    <property type="project" value="InterPro"/>
</dbReference>
<dbReference type="InterPro" id="IPR001130">
    <property type="entry name" value="TatD-like"/>
</dbReference>
<dbReference type="CDD" id="cd01310">
    <property type="entry name" value="TatD_DNAse"/>
    <property type="match status" value="1"/>
</dbReference>
<protein>
    <submittedName>
        <fullName evidence="4">Putative deoxyribonuclease YcfH</fullName>
    </submittedName>
</protein>
<dbReference type="FunFam" id="3.20.20.140:FF:000005">
    <property type="entry name" value="TatD family hydrolase"/>
    <property type="match status" value="1"/>
</dbReference>
<dbReference type="InterPro" id="IPR015991">
    <property type="entry name" value="TatD/YcfH-like"/>
</dbReference>
<keyword evidence="5" id="KW-1185">Reference proteome</keyword>
<dbReference type="InterPro" id="IPR018228">
    <property type="entry name" value="DNase_TatD-rel_CS"/>
</dbReference>
<dbReference type="Proteomes" id="UP000013378">
    <property type="component" value="Unassembled WGS sequence"/>
</dbReference>
<evidence type="ECO:0000256" key="1">
    <source>
        <dbReference type="ARBA" id="ARBA00022723"/>
    </source>
</evidence>
<comment type="caution">
    <text evidence="4">The sequence shown here is derived from an EMBL/GenBank/DDBJ whole genome shotgun (WGS) entry which is preliminary data.</text>
</comment>
<dbReference type="GO" id="GO:0046872">
    <property type="term" value="F:metal ion binding"/>
    <property type="evidence" value="ECO:0007669"/>
    <property type="project" value="UniProtKB-KW"/>
</dbReference>
<dbReference type="Pfam" id="PF01026">
    <property type="entry name" value="TatD_DNase"/>
    <property type="match status" value="1"/>
</dbReference>
<gene>
    <name evidence="4" type="ORF">L21TH_1433</name>
</gene>
<sequence>MLIDTHAHLDDKRFDKDRDKLIKSLKENDVDIVINPGADVASSVKAVSLASQYDNIYAAVGVHPHDAKDINEETIELLRSLSKKDKVVAIGEIGLDYHYNNSPRDIQKKWFREQIKLAKEVNLPIIVHDRDAHGDTFDIISDELDGNLTGVLHCYSGSLELAKRYIDMGFYISFAGPVTFKNAKTPKEVAKKIPLEYILIETDSPYLAPHPHRGKRNEPLYVRYMSAMIAELKGISFEEVARRTSENAKKLFGIS</sequence>
<dbReference type="PANTHER" id="PTHR46124:SF2">
    <property type="entry name" value="D-AMINOACYL-TRNA DEACYLASE"/>
    <property type="match status" value="1"/>
</dbReference>
<dbReference type="OrthoDB" id="9810005at2"/>
<dbReference type="RefSeq" id="WP_006312786.1">
    <property type="nucleotide sequence ID" value="NZ_ARZA01000151.1"/>
</dbReference>
<dbReference type="EMBL" id="ARZA01000151">
    <property type="protein sequence ID" value="EOD00518.1"/>
    <property type="molecule type" value="Genomic_DNA"/>
</dbReference>
<feature type="binding site" evidence="3">
    <location>
        <position position="128"/>
    </location>
    <ligand>
        <name>a divalent metal cation</name>
        <dbReference type="ChEBI" id="CHEBI:60240"/>
        <label>2</label>
    </ligand>
</feature>
<feature type="binding site" evidence="3">
    <location>
        <position position="203"/>
    </location>
    <ligand>
        <name>a divalent metal cation</name>
        <dbReference type="ChEBI" id="CHEBI:60240"/>
        <label>1</label>
    </ligand>
</feature>
<dbReference type="PANTHER" id="PTHR46124">
    <property type="entry name" value="D-AMINOACYL-TRNA DEACYLASE"/>
    <property type="match status" value="1"/>
</dbReference>
<evidence type="ECO:0000313" key="4">
    <source>
        <dbReference type="EMBL" id="EOD00518.1"/>
    </source>
</evidence>
<feature type="binding site" evidence="3">
    <location>
        <position position="153"/>
    </location>
    <ligand>
        <name>a divalent metal cation</name>
        <dbReference type="ChEBI" id="CHEBI:60240"/>
        <label>2</label>
    </ligand>
</feature>
<feature type="binding site" evidence="3">
    <location>
        <position position="92"/>
    </location>
    <ligand>
        <name>a divalent metal cation</name>
        <dbReference type="ChEBI" id="CHEBI:60240"/>
        <label>1</label>
    </ligand>
</feature>
<dbReference type="STRING" id="1304284.L21TH_1433"/>
<dbReference type="Gene3D" id="3.20.20.140">
    <property type="entry name" value="Metal-dependent hydrolases"/>
    <property type="match status" value="1"/>
</dbReference>
<organism evidence="4 5">
    <name type="scientific">Caldisalinibacter kiritimatiensis</name>
    <dbReference type="NCBI Taxonomy" id="1304284"/>
    <lineage>
        <taxon>Bacteria</taxon>
        <taxon>Bacillati</taxon>
        <taxon>Bacillota</taxon>
        <taxon>Tissierellia</taxon>
        <taxon>Tissierellales</taxon>
        <taxon>Thermohalobacteraceae</taxon>
        <taxon>Caldisalinibacter</taxon>
    </lineage>
</organism>
<proteinExistence type="predicted"/>
<name>R1ATT4_9FIRM</name>
<accession>R1ATT4</accession>
<dbReference type="PATRIC" id="fig|1304284.3.peg.1402"/>
<dbReference type="GO" id="GO:0005829">
    <property type="term" value="C:cytosol"/>
    <property type="evidence" value="ECO:0007669"/>
    <property type="project" value="TreeGrafter"/>
</dbReference>
<reference evidence="4 5" key="1">
    <citation type="journal article" date="2015" name="Geomicrobiol. J.">
        <title>Caldisalinibacter kiritimatiensis gen. nov., sp. nov., a moderately thermohalophilic thiosulfate-reducing bacterium from a hypersaline microbial mat.</title>
        <authorList>
            <person name="Ben Hania W."/>
            <person name="Joseph M."/>
            <person name="Fiebig A."/>
            <person name="Bunk B."/>
            <person name="Klenk H.-P."/>
            <person name="Fardeau M.-L."/>
            <person name="Spring S."/>
        </authorList>
    </citation>
    <scope>NUCLEOTIDE SEQUENCE [LARGE SCALE GENOMIC DNA]</scope>
    <source>
        <strain evidence="4 5">L21-TH-D2</strain>
    </source>
</reference>
<dbReference type="InterPro" id="IPR032466">
    <property type="entry name" value="Metal_Hydrolase"/>
</dbReference>
<dbReference type="PROSITE" id="PS01137">
    <property type="entry name" value="TATD_1"/>
    <property type="match status" value="1"/>
</dbReference>
<dbReference type="PROSITE" id="PS01091">
    <property type="entry name" value="TATD_3"/>
    <property type="match status" value="1"/>
</dbReference>
<evidence type="ECO:0000256" key="3">
    <source>
        <dbReference type="PIRSR" id="PIRSR005902-1"/>
    </source>
</evidence>
<dbReference type="NCBIfam" id="TIGR00010">
    <property type="entry name" value="YchF/TatD family DNA exonuclease"/>
    <property type="match status" value="1"/>
</dbReference>
<keyword evidence="2" id="KW-0378">Hydrolase</keyword>
<dbReference type="eggNOG" id="COG0084">
    <property type="taxonomic scope" value="Bacteria"/>
</dbReference>
<feature type="binding site" evidence="3">
    <location>
        <position position="6"/>
    </location>
    <ligand>
        <name>a divalent metal cation</name>
        <dbReference type="ChEBI" id="CHEBI:60240"/>
        <label>1</label>
    </ligand>
</feature>
<dbReference type="SUPFAM" id="SSF51556">
    <property type="entry name" value="Metallo-dependent hydrolases"/>
    <property type="match status" value="1"/>
</dbReference>
<dbReference type="AlphaFoldDB" id="R1ATT4"/>
<evidence type="ECO:0000313" key="5">
    <source>
        <dbReference type="Proteomes" id="UP000013378"/>
    </source>
</evidence>